<feature type="signal peptide" evidence="1">
    <location>
        <begin position="1"/>
        <end position="20"/>
    </location>
</feature>
<feature type="chain" id="PRO_5012576906" evidence="1">
    <location>
        <begin position="21"/>
        <end position="160"/>
    </location>
</feature>
<protein>
    <submittedName>
        <fullName evidence="2">Uncharacterized protein</fullName>
    </submittedName>
</protein>
<accession>A0A1Y6CN25</accession>
<evidence type="ECO:0000313" key="3">
    <source>
        <dbReference type="Proteomes" id="UP000192907"/>
    </source>
</evidence>
<dbReference type="Proteomes" id="UP000192907">
    <property type="component" value="Unassembled WGS sequence"/>
</dbReference>
<organism evidence="2 3">
    <name type="scientific">Pseudobacteriovorax antillogorgiicola</name>
    <dbReference type="NCBI Taxonomy" id="1513793"/>
    <lineage>
        <taxon>Bacteria</taxon>
        <taxon>Pseudomonadati</taxon>
        <taxon>Bdellovibrionota</taxon>
        <taxon>Oligoflexia</taxon>
        <taxon>Oligoflexales</taxon>
        <taxon>Pseudobacteriovoracaceae</taxon>
        <taxon>Pseudobacteriovorax</taxon>
    </lineage>
</organism>
<name>A0A1Y6CN25_9BACT</name>
<evidence type="ECO:0000256" key="1">
    <source>
        <dbReference type="SAM" id="SignalP"/>
    </source>
</evidence>
<evidence type="ECO:0000313" key="2">
    <source>
        <dbReference type="EMBL" id="SMF77492.1"/>
    </source>
</evidence>
<keyword evidence="1" id="KW-0732">Signal</keyword>
<dbReference type="AlphaFoldDB" id="A0A1Y6CN25"/>
<dbReference type="EMBL" id="FWZT01000031">
    <property type="protein sequence ID" value="SMF77492.1"/>
    <property type="molecule type" value="Genomic_DNA"/>
</dbReference>
<proteinExistence type="predicted"/>
<dbReference type="STRING" id="1513793.SAMN06296036_13153"/>
<reference evidence="3" key="1">
    <citation type="submission" date="2017-04" db="EMBL/GenBank/DDBJ databases">
        <authorList>
            <person name="Varghese N."/>
            <person name="Submissions S."/>
        </authorList>
    </citation>
    <scope>NUCLEOTIDE SEQUENCE [LARGE SCALE GENOMIC DNA]</scope>
    <source>
        <strain evidence="3">RKEM611</strain>
    </source>
</reference>
<sequence length="160" mass="18050">MKKNIACAALLLGLSQTGLALKKIKTSAEYTPVNRQISGNMHYAVEDYTIWLESDENVNITFTLPEMLLGKKNKVHFSLIDTKNSSKGKVRILKSKFGTLTCFGKWTEARCSVAFENLAFDFDRLYQIAQQHKGMNLVQIARHFSEEPLGVVVVKAKRKP</sequence>
<dbReference type="RefSeq" id="WP_132325088.1">
    <property type="nucleotide sequence ID" value="NZ_FWZT01000031.1"/>
</dbReference>
<gene>
    <name evidence="2" type="ORF">SAMN06296036_13153</name>
</gene>
<keyword evidence="3" id="KW-1185">Reference proteome</keyword>